<dbReference type="Proteomes" id="UP001617427">
    <property type="component" value="Unassembled WGS sequence"/>
</dbReference>
<organism evidence="2 3">
    <name type="scientific">Herbaspirillum chlorophenolicum</name>
    <dbReference type="NCBI Taxonomy" id="211589"/>
    <lineage>
        <taxon>Bacteria</taxon>
        <taxon>Pseudomonadati</taxon>
        <taxon>Pseudomonadota</taxon>
        <taxon>Betaproteobacteria</taxon>
        <taxon>Burkholderiales</taxon>
        <taxon>Oxalobacteraceae</taxon>
        <taxon>Herbaspirillum</taxon>
    </lineage>
</organism>
<proteinExistence type="predicted"/>
<dbReference type="InterPro" id="IPR009228">
    <property type="entry name" value="Capsid_scaffold_GpO"/>
</dbReference>
<protein>
    <submittedName>
        <fullName evidence="2">GPO family capsid scaffolding protein</fullName>
    </submittedName>
</protein>
<feature type="compositionally biased region" description="Polar residues" evidence="1">
    <location>
        <begin position="243"/>
        <end position="257"/>
    </location>
</feature>
<dbReference type="RefSeq" id="WP_402701354.1">
    <property type="nucleotide sequence ID" value="NZ_JBIUZV010000007.1"/>
</dbReference>
<evidence type="ECO:0000313" key="3">
    <source>
        <dbReference type="Proteomes" id="UP001617427"/>
    </source>
</evidence>
<sequence>MAIKSKFFRVATEGATTDGRNISREQISQMAANYNPKVYGARIWLEHYRGIMPEGPFKAYGDVLALKAEEEDIGNGKRMALFAQIEPTPDLVAMNKQKQKVYTSIEINPKFADTGAPYFVGLGVTDTPASLGTDFLQFSASKPELALLSGRKQAPDNVFSEATEVQIEFEESGSGLADTIKQMFSRITGAEKKGDALHADAAAAVTVVAEQVASFAQTANGAAEGVAELRKKLETLEKRVNDESSNAEQFRQTVNLTDKSDSQRPPATGGKNVVETAF</sequence>
<dbReference type="EMBL" id="JBIUZV010000007">
    <property type="protein sequence ID" value="MFJ3046972.1"/>
    <property type="molecule type" value="Genomic_DNA"/>
</dbReference>
<keyword evidence="3" id="KW-1185">Reference proteome</keyword>
<dbReference type="Pfam" id="PF05929">
    <property type="entry name" value="Phage_GPO"/>
    <property type="match status" value="1"/>
</dbReference>
<reference evidence="2 3" key="1">
    <citation type="submission" date="2024-10" db="EMBL/GenBank/DDBJ databases">
        <title>The Natural Products Discovery Center: Release of the First 8490 Sequenced Strains for Exploring Actinobacteria Biosynthetic Diversity.</title>
        <authorList>
            <person name="Kalkreuter E."/>
            <person name="Kautsar S.A."/>
            <person name="Yang D."/>
            <person name="Bader C.D."/>
            <person name="Teijaro C.N."/>
            <person name="Fluegel L."/>
            <person name="Davis C.M."/>
            <person name="Simpson J.R."/>
            <person name="Lauterbach L."/>
            <person name="Steele A.D."/>
            <person name="Gui C."/>
            <person name="Meng S."/>
            <person name="Li G."/>
            <person name="Viehrig K."/>
            <person name="Ye F."/>
            <person name="Su P."/>
            <person name="Kiefer A.F."/>
            <person name="Nichols A."/>
            <person name="Cepeda A.J."/>
            <person name="Yan W."/>
            <person name="Fan B."/>
            <person name="Jiang Y."/>
            <person name="Adhikari A."/>
            <person name="Zheng C.-J."/>
            <person name="Schuster L."/>
            <person name="Cowan T.M."/>
            <person name="Smanski M.J."/>
            <person name="Chevrette M.G."/>
            <person name="De Carvalho L.P.S."/>
            <person name="Shen B."/>
        </authorList>
    </citation>
    <scope>NUCLEOTIDE SEQUENCE [LARGE SCALE GENOMIC DNA]</scope>
    <source>
        <strain evidence="2 3">NPDC087045</strain>
    </source>
</reference>
<evidence type="ECO:0000256" key="1">
    <source>
        <dbReference type="SAM" id="MobiDB-lite"/>
    </source>
</evidence>
<comment type="caution">
    <text evidence="2">The sequence shown here is derived from an EMBL/GenBank/DDBJ whole genome shotgun (WGS) entry which is preliminary data.</text>
</comment>
<accession>A0ABW8F108</accession>
<evidence type="ECO:0000313" key="2">
    <source>
        <dbReference type="EMBL" id="MFJ3046972.1"/>
    </source>
</evidence>
<feature type="region of interest" description="Disordered" evidence="1">
    <location>
        <begin position="240"/>
        <end position="278"/>
    </location>
</feature>
<gene>
    <name evidence="2" type="ORF">ACIPEN_14165</name>
</gene>
<name>A0ABW8F108_9BURK</name>